<dbReference type="Proteomes" id="UP001352263">
    <property type="component" value="Unassembled WGS sequence"/>
</dbReference>
<keyword evidence="3" id="KW-1133">Transmembrane helix</keyword>
<dbReference type="EMBL" id="JAWIIV010000007">
    <property type="protein sequence ID" value="MEC4719574.1"/>
    <property type="molecule type" value="Genomic_DNA"/>
</dbReference>
<dbReference type="RefSeq" id="WP_326506289.1">
    <property type="nucleotide sequence ID" value="NZ_JAWIIV010000007.1"/>
</dbReference>
<organism evidence="4 5">
    <name type="scientific">Noviherbaspirillum album</name>
    <dbReference type="NCBI Taxonomy" id="3080276"/>
    <lineage>
        <taxon>Bacteria</taxon>
        <taxon>Pseudomonadati</taxon>
        <taxon>Pseudomonadota</taxon>
        <taxon>Betaproteobacteria</taxon>
        <taxon>Burkholderiales</taxon>
        <taxon>Oxalobacteraceae</taxon>
        <taxon>Noviherbaspirillum</taxon>
    </lineage>
</organism>
<accession>A0ABU6J7G3</accession>
<name>A0ABU6J7G3_9BURK</name>
<gene>
    <name evidence="4" type="ORF">RY831_10460</name>
</gene>
<keyword evidence="3" id="KW-0812">Transmembrane</keyword>
<dbReference type="PANTHER" id="PTHR35893">
    <property type="entry name" value="INNER MEMBRANE PROTEIN-RELATED"/>
    <property type="match status" value="1"/>
</dbReference>
<keyword evidence="3" id="KW-0472">Membrane</keyword>
<evidence type="ECO:0000256" key="3">
    <source>
        <dbReference type="SAM" id="Phobius"/>
    </source>
</evidence>
<feature type="transmembrane region" description="Helical" evidence="3">
    <location>
        <begin position="134"/>
        <end position="151"/>
    </location>
</feature>
<evidence type="ECO:0000313" key="5">
    <source>
        <dbReference type="Proteomes" id="UP001352263"/>
    </source>
</evidence>
<protein>
    <submittedName>
        <fullName evidence="4">DUF883 domain-containing protein</fullName>
    </submittedName>
</protein>
<evidence type="ECO:0000313" key="4">
    <source>
        <dbReference type="EMBL" id="MEC4719574.1"/>
    </source>
</evidence>
<keyword evidence="1" id="KW-0175">Coiled coil</keyword>
<feature type="coiled-coil region" evidence="1">
    <location>
        <begin position="60"/>
        <end position="87"/>
    </location>
</feature>
<comment type="caution">
    <text evidence="4">The sequence shown here is derived from an EMBL/GenBank/DDBJ whole genome shotgun (WGS) entry which is preliminary data.</text>
</comment>
<dbReference type="PANTHER" id="PTHR35893:SF3">
    <property type="entry name" value="INNER MEMBRANE PROTEIN"/>
    <property type="match status" value="1"/>
</dbReference>
<sequence>MDSNSTSGNGGSNGNGLAASTSQDQADDSVRHVTGIGGSRSGIVSSVNLKGNWSGSQPSAATLRTELSSLKSDLDALVNRSASLSDEELVQAHAQLMTKFSTMRYAARGIATEAGRQINRGVETTTTYVKDKPVQSMAVAVGAGLLLSLLFKRR</sequence>
<dbReference type="InterPro" id="IPR010279">
    <property type="entry name" value="YqjD/ElaB"/>
</dbReference>
<evidence type="ECO:0000256" key="1">
    <source>
        <dbReference type="SAM" id="Coils"/>
    </source>
</evidence>
<evidence type="ECO:0000256" key="2">
    <source>
        <dbReference type="SAM" id="MobiDB-lite"/>
    </source>
</evidence>
<reference evidence="4 5" key="1">
    <citation type="submission" date="2023-10" db="EMBL/GenBank/DDBJ databases">
        <title>Noviherbaspirillum sp. CPCC 100848 genome assembly.</title>
        <authorList>
            <person name="Li X.Y."/>
            <person name="Fang X.M."/>
        </authorList>
    </citation>
    <scope>NUCLEOTIDE SEQUENCE [LARGE SCALE GENOMIC DNA]</scope>
    <source>
        <strain evidence="4 5">CPCC 100848</strain>
    </source>
</reference>
<proteinExistence type="predicted"/>
<feature type="region of interest" description="Disordered" evidence="2">
    <location>
        <begin position="1"/>
        <end position="37"/>
    </location>
</feature>
<keyword evidence="5" id="KW-1185">Reference proteome</keyword>